<protein>
    <submittedName>
        <fullName evidence="1">UDP-N-acetylmuramoylalanyl-D-glutamate--2, 6-diaminopimelate ligase</fullName>
    </submittedName>
</protein>
<keyword evidence="1" id="KW-0436">Ligase</keyword>
<proteinExistence type="predicted"/>
<dbReference type="RefSeq" id="WP_066263654.1">
    <property type="nucleotide sequence ID" value="NZ_JARMAB010000002.1"/>
</dbReference>
<accession>A0ABU6MAP6</accession>
<dbReference type="SUPFAM" id="SSF53244">
    <property type="entry name" value="MurD-like peptide ligases, peptide-binding domain"/>
    <property type="match status" value="1"/>
</dbReference>
<dbReference type="GO" id="GO:0016874">
    <property type="term" value="F:ligase activity"/>
    <property type="evidence" value="ECO:0007669"/>
    <property type="project" value="UniProtKB-KW"/>
</dbReference>
<dbReference type="InterPro" id="IPR036615">
    <property type="entry name" value="Mur_ligase_C_dom_sf"/>
</dbReference>
<gene>
    <name evidence="1" type="ORF">P4T90_01420</name>
</gene>
<reference evidence="1 2" key="1">
    <citation type="submission" date="2023-03" db="EMBL/GenBank/DDBJ databases">
        <title>Bacillus Genome Sequencing.</title>
        <authorList>
            <person name="Dunlap C."/>
        </authorList>
    </citation>
    <scope>NUCLEOTIDE SEQUENCE [LARGE SCALE GENOMIC DNA]</scope>
    <source>
        <strain evidence="1 2">B-23453</strain>
    </source>
</reference>
<organism evidence="1 2">
    <name type="scientific">Heyndrickxia acidicola</name>
    <dbReference type="NCBI Taxonomy" id="209389"/>
    <lineage>
        <taxon>Bacteria</taxon>
        <taxon>Bacillati</taxon>
        <taxon>Bacillota</taxon>
        <taxon>Bacilli</taxon>
        <taxon>Bacillales</taxon>
        <taxon>Bacillaceae</taxon>
        <taxon>Heyndrickxia</taxon>
    </lineage>
</organism>
<dbReference type="EMBL" id="JARMAB010000002">
    <property type="protein sequence ID" value="MED1201745.1"/>
    <property type="molecule type" value="Genomic_DNA"/>
</dbReference>
<keyword evidence="2" id="KW-1185">Reference proteome</keyword>
<dbReference type="Proteomes" id="UP001341444">
    <property type="component" value="Unassembled WGS sequence"/>
</dbReference>
<evidence type="ECO:0000313" key="2">
    <source>
        <dbReference type="Proteomes" id="UP001341444"/>
    </source>
</evidence>
<dbReference type="Gene3D" id="3.90.190.20">
    <property type="entry name" value="Mur ligase, C-terminal domain"/>
    <property type="match status" value="1"/>
</dbReference>
<evidence type="ECO:0000313" key="1">
    <source>
        <dbReference type="EMBL" id="MED1201745.1"/>
    </source>
</evidence>
<sequence>MGKELILELDRIRAIEKAIIQAKQEDIILIAEKGHETYQILGNTTIPFDDQKAANSGNPEAVNQ</sequence>
<name>A0ABU6MAP6_9BACI</name>
<comment type="caution">
    <text evidence="1">The sequence shown here is derived from an EMBL/GenBank/DDBJ whole genome shotgun (WGS) entry which is preliminary data.</text>
</comment>